<protein>
    <recommendedName>
        <fullName evidence="3">H/ACA ribonucleoprotein complex non-core subunit NAF1</fullName>
    </recommendedName>
</protein>
<dbReference type="InterPro" id="IPR007504">
    <property type="entry name" value="H/ACA_rnp_Gar1/Naf1"/>
</dbReference>
<evidence type="ECO:0000256" key="4">
    <source>
        <dbReference type="ARBA" id="ARBA00022517"/>
    </source>
</evidence>
<feature type="region of interest" description="Disordered" evidence="11">
    <location>
        <begin position="504"/>
        <end position="525"/>
    </location>
</feature>
<dbReference type="Ensembl" id="ENSPMRT00000019420.1">
    <property type="protein sequence ID" value="ENSPMRP00000018259.1"/>
    <property type="gene ID" value="ENSPMRG00000012020.1"/>
</dbReference>
<evidence type="ECO:0000256" key="9">
    <source>
        <dbReference type="ARBA" id="ARBA00057529"/>
    </source>
</evidence>
<dbReference type="GO" id="GO:0005737">
    <property type="term" value="C:cytoplasm"/>
    <property type="evidence" value="ECO:0007669"/>
    <property type="project" value="Ensembl"/>
</dbReference>
<feature type="compositionally biased region" description="Pro residues" evidence="11">
    <location>
        <begin position="549"/>
        <end position="563"/>
    </location>
</feature>
<dbReference type="KEGG" id="pmua:114604011"/>
<comment type="similarity">
    <text evidence="2">Belongs to the NAF1 family.</text>
</comment>
<evidence type="ECO:0000256" key="2">
    <source>
        <dbReference type="ARBA" id="ARBA00009801"/>
    </source>
</evidence>
<feature type="compositionally biased region" description="Basic residues" evidence="11">
    <location>
        <begin position="401"/>
        <end position="415"/>
    </location>
</feature>
<dbReference type="PANTHER" id="PTHR31633:SF1">
    <property type="entry name" value="H_ACA RIBONUCLEOPROTEIN COMPLEX NON-CORE SUBUNIT NAF1"/>
    <property type="match status" value="1"/>
</dbReference>
<dbReference type="FunFam" id="2.40.10.230:FF:000002">
    <property type="entry name" value="H/ACA ribonucleoprotein complex non-core subunit NAF1"/>
    <property type="match status" value="1"/>
</dbReference>
<dbReference type="SUPFAM" id="SSF50447">
    <property type="entry name" value="Translation proteins"/>
    <property type="match status" value="1"/>
</dbReference>
<dbReference type="InterPro" id="IPR009000">
    <property type="entry name" value="Transl_B-barrel_sf"/>
</dbReference>
<feature type="region of interest" description="Disordered" evidence="11">
    <location>
        <begin position="25"/>
        <end position="258"/>
    </location>
</feature>
<dbReference type="CTD" id="92345"/>
<keyword evidence="13" id="KW-1185">Reference proteome</keyword>
<accession>A0A670J3Z5</accession>
<dbReference type="InterPro" id="IPR040309">
    <property type="entry name" value="Naf1"/>
</dbReference>
<dbReference type="GO" id="GO:0005732">
    <property type="term" value="C:sno(s)RNA-containing ribonucleoprotein complex"/>
    <property type="evidence" value="ECO:0007669"/>
    <property type="project" value="Ensembl"/>
</dbReference>
<dbReference type="GO" id="GO:0090669">
    <property type="term" value="P:telomerase RNA stabilization"/>
    <property type="evidence" value="ECO:0007669"/>
    <property type="project" value="Ensembl"/>
</dbReference>
<proteinExistence type="inferred from homology"/>
<dbReference type="GeneTree" id="ENSGT00390000004697"/>
<sequence length="570" mass="61399">MDELPASRDCGLAGCRVTQRLQQLSVAGGAEGSSAETSPPALAVKEGEKGATEASEAPTRLPEEAGPHGGGVEGGAPQPGPCPGLLQLSGAAEGEPSPLGNGSSSSSVGGPRLSFNAGEGGEPGGEPRRDPEAPAAPADETPLPGEGREEKPLPPDLRSSPSCLPDFNGDPQDVGMGVAEESRPAPLGIEQDSPAMEGGGGGSSSDSDSDTDSSSTDSSSSVSSSSCLPMLSEDDDQQSKTESNSCPNRKKGELSEQEPLPVEDFTIILPESVELMPFGKVSSIIEHLVIIESQKGLPPVNEDTVLFKEDRHSMGKVFEVFGPVSHPFYVLQFNSPERIESKGIKMHEAVYFAPSVESFTQYIFPEKIKQERGSDASWKNDEEPPPEALDYSDDEKERVAKQQKKSQNLRRKKCRPQPEDSSKDGNGAHYQPRRQYPSDYSHGYFGREPNPTFARSRFPHSSASPRSFRQYGTSPQHYSNFTELPKPSAYCQQQRQENLRRHQYSFPPPTFETVNNEANFPPPPPSVPWGWPHECSQNAYDPLFSLLSLPPPPPPPIPPPPAAPHNAHLP</sequence>
<keyword evidence="7" id="KW-0694">RNA-binding</keyword>
<evidence type="ECO:0000313" key="13">
    <source>
        <dbReference type="Proteomes" id="UP000472272"/>
    </source>
</evidence>
<evidence type="ECO:0000256" key="1">
    <source>
        <dbReference type="ARBA" id="ARBA00004123"/>
    </source>
</evidence>
<feature type="region of interest" description="Disordered" evidence="11">
    <location>
        <begin position="370"/>
        <end position="484"/>
    </location>
</feature>
<dbReference type="OrthoDB" id="21550at2759"/>
<dbReference type="PANTHER" id="PTHR31633">
    <property type="entry name" value="H/ACA RIBONUCLEOPROTEIN COMPLEX NON-CORE SUBUNIT NAF1"/>
    <property type="match status" value="1"/>
</dbReference>
<evidence type="ECO:0000256" key="11">
    <source>
        <dbReference type="SAM" id="MobiDB-lite"/>
    </source>
</evidence>
<evidence type="ECO:0000256" key="10">
    <source>
        <dbReference type="ARBA" id="ARBA00063185"/>
    </source>
</evidence>
<evidence type="ECO:0000256" key="8">
    <source>
        <dbReference type="ARBA" id="ARBA00023242"/>
    </source>
</evidence>
<dbReference type="Proteomes" id="UP000472272">
    <property type="component" value="Chromosome 9"/>
</dbReference>
<dbReference type="GO" id="GO:0005654">
    <property type="term" value="C:nucleoplasm"/>
    <property type="evidence" value="ECO:0007669"/>
    <property type="project" value="Ensembl"/>
</dbReference>
<evidence type="ECO:0000256" key="6">
    <source>
        <dbReference type="ARBA" id="ARBA00022553"/>
    </source>
</evidence>
<dbReference type="GO" id="GO:0032212">
    <property type="term" value="P:positive regulation of telomere maintenance via telomerase"/>
    <property type="evidence" value="ECO:0007669"/>
    <property type="project" value="Ensembl"/>
</dbReference>
<dbReference type="OMA" id="WKNDDEP"/>
<dbReference type="GO" id="GO:1905323">
    <property type="term" value="P:telomerase holoenzyme complex assembly"/>
    <property type="evidence" value="ECO:0007669"/>
    <property type="project" value="Ensembl"/>
</dbReference>
<dbReference type="GeneID" id="114604011"/>
<evidence type="ECO:0000256" key="3">
    <source>
        <dbReference type="ARBA" id="ARBA00021438"/>
    </source>
</evidence>
<evidence type="ECO:0000256" key="5">
    <source>
        <dbReference type="ARBA" id="ARBA00022552"/>
    </source>
</evidence>
<dbReference type="InterPro" id="IPR038664">
    <property type="entry name" value="Gar1/Naf1_Cbf5-bd_sf"/>
</dbReference>
<feature type="compositionally biased region" description="Low complexity" evidence="11">
    <location>
        <begin position="212"/>
        <end position="226"/>
    </location>
</feature>
<organism evidence="12 13">
    <name type="scientific">Podarcis muralis</name>
    <name type="common">Wall lizard</name>
    <name type="synonym">Lacerta muralis</name>
    <dbReference type="NCBI Taxonomy" id="64176"/>
    <lineage>
        <taxon>Eukaryota</taxon>
        <taxon>Metazoa</taxon>
        <taxon>Chordata</taxon>
        <taxon>Craniata</taxon>
        <taxon>Vertebrata</taxon>
        <taxon>Euteleostomi</taxon>
        <taxon>Lepidosauria</taxon>
        <taxon>Squamata</taxon>
        <taxon>Bifurcata</taxon>
        <taxon>Unidentata</taxon>
        <taxon>Episquamata</taxon>
        <taxon>Laterata</taxon>
        <taxon>Lacertibaenia</taxon>
        <taxon>Lacertidae</taxon>
        <taxon>Podarcis</taxon>
    </lineage>
</organism>
<feature type="compositionally biased region" description="Basic and acidic residues" evidence="11">
    <location>
        <begin position="370"/>
        <end position="382"/>
    </location>
</feature>
<keyword evidence="4" id="KW-0690">Ribosome biogenesis</keyword>
<feature type="compositionally biased region" description="Polar residues" evidence="11">
    <location>
        <begin position="459"/>
        <end position="482"/>
    </location>
</feature>
<comment type="subunit">
    <text evidence="10">During assembly of the complex, component of the small nucleolar ribonucleoprotein particles containing H/ACA-type snoRNAs (H/ACA snoRNPs) which contains NOLA2/NHP2, NOLA3/NOP10, NAF1 and DKC1/NOLA4. Interacts directly with DKC1/NOLA4.</text>
</comment>
<keyword evidence="8" id="KW-0539">Nucleus</keyword>
<dbReference type="RefSeq" id="XP_028599521.1">
    <property type="nucleotide sequence ID" value="XM_028743688.1"/>
</dbReference>
<keyword evidence="6" id="KW-0597">Phosphoprotein</keyword>
<evidence type="ECO:0000256" key="7">
    <source>
        <dbReference type="ARBA" id="ARBA00022884"/>
    </source>
</evidence>
<dbReference type="AlphaFoldDB" id="A0A670J3Z5"/>
<dbReference type="Pfam" id="PF04410">
    <property type="entry name" value="Gar1"/>
    <property type="match status" value="1"/>
</dbReference>
<dbReference type="Gene3D" id="2.40.10.230">
    <property type="entry name" value="Probable tRNA pseudouridine synthase domain"/>
    <property type="match status" value="1"/>
</dbReference>
<feature type="region of interest" description="Disordered" evidence="11">
    <location>
        <begin position="544"/>
        <end position="570"/>
    </location>
</feature>
<keyword evidence="5" id="KW-0698">rRNA processing</keyword>
<evidence type="ECO:0000313" key="12">
    <source>
        <dbReference type="Ensembl" id="ENSPMRP00000018259.1"/>
    </source>
</evidence>
<dbReference type="GO" id="GO:0042802">
    <property type="term" value="F:identical protein binding"/>
    <property type="evidence" value="ECO:0007669"/>
    <property type="project" value="Ensembl"/>
</dbReference>
<reference evidence="12" key="3">
    <citation type="submission" date="2025-09" db="UniProtKB">
        <authorList>
            <consortium name="Ensembl"/>
        </authorList>
    </citation>
    <scope>IDENTIFICATION</scope>
</reference>
<feature type="compositionally biased region" description="Low complexity" evidence="11">
    <location>
        <begin position="83"/>
        <end position="114"/>
    </location>
</feature>
<dbReference type="GO" id="GO:0000493">
    <property type="term" value="P:box H/ACA snoRNP assembly"/>
    <property type="evidence" value="ECO:0007669"/>
    <property type="project" value="InterPro"/>
</dbReference>
<comment type="function">
    <text evidence="9">RNA-binding protein required for the maturation of box H/ACA snoRNPs complex and ribosome biogenesis. During assembly of the H/ACA snoRNPs complex, it associates with the complex and disappears during maturation of the complex and is replaced by NOLA1/GAR1 to yield mature H/ACA snoRNPs complex. Probably competes with NOLA1/GAR1 for binding with DKC1/NOLA4.</text>
</comment>
<reference evidence="12" key="2">
    <citation type="submission" date="2025-08" db="UniProtKB">
        <authorList>
            <consortium name="Ensembl"/>
        </authorList>
    </citation>
    <scope>IDENTIFICATION</scope>
</reference>
<dbReference type="GO" id="GO:0006364">
    <property type="term" value="P:rRNA processing"/>
    <property type="evidence" value="ECO:0007669"/>
    <property type="project" value="UniProtKB-KW"/>
</dbReference>
<gene>
    <name evidence="12" type="primary">NAF1</name>
</gene>
<dbReference type="GO" id="GO:0001522">
    <property type="term" value="P:pseudouridine synthesis"/>
    <property type="evidence" value="ECO:0007669"/>
    <property type="project" value="InterPro"/>
</dbReference>
<dbReference type="GO" id="GO:0070034">
    <property type="term" value="F:telomerase RNA binding"/>
    <property type="evidence" value="ECO:0007669"/>
    <property type="project" value="Ensembl"/>
</dbReference>
<name>A0A670J3Z5_PODMU</name>
<comment type="subcellular location">
    <subcellularLocation>
        <location evidence="1">Nucleus</location>
    </subcellularLocation>
</comment>
<reference evidence="12 13" key="1">
    <citation type="journal article" date="2019" name="Proc. Natl. Acad. Sci. U.S.A.">
        <title>Regulatory changes in pterin and carotenoid genes underlie balanced color polymorphisms in the wall lizard.</title>
        <authorList>
            <person name="Andrade P."/>
            <person name="Pinho C."/>
            <person name="Perez I de Lanuza G."/>
            <person name="Afonso S."/>
            <person name="Brejcha J."/>
            <person name="Rubin C.J."/>
            <person name="Wallerman O."/>
            <person name="Pereira P."/>
            <person name="Sabatino S.J."/>
            <person name="Bellati A."/>
            <person name="Pellitteri-Rosa D."/>
            <person name="Bosakova Z."/>
            <person name="Bunikis I."/>
            <person name="Carretero M.A."/>
            <person name="Feiner N."/>
            <person name="Marsik P."/>
            <person name="Pauperio F."/>
            <person name="Salvi D."/>
            <person name="Soler L."/>
            <person name="While G.M."/>
            <person name="Uller T."/>
            <person name="Font E."/>
            <person name="Andersson L."/>
            <person name="Carneiro M."/>
        </authorList>
    </citation>
    <scope>NUCLEOTIDE SEQUENCE</scope>
</reference>